<feature type="region of interest" description="Disordered" evidence="1">
    <location>
        <begin position="118"/>
        <end position="173"/>
    </location>
</feature>
<feature type="compositionally biased region" description="Basic and acidic residues" evidence="1">
    <location>
        <begin position="151"/>
        <end position="173"/>
    </location>
</feature>
<dbReference type="Proteomes" id="UP001221142">
    <property type="component" value="Unassembled WGS sequence"/>
</dbReference>
<gene>
    <name evidence="2" type="ORF">FB45DRAFT_858692</name>
</gene>
<dbReference type="AlphaFoldDB" id="A0AAD7CI10"/>
<organism evidence="2 3">
    <name type="scientific">Roridomyces roridus</name>
    <dbReference type="NCBI Taxonomy" id="1738132"/>
    <lineage>
        <taxon>Eukaryota</taxon>
        <taxon>Fungi</taxon>
        <taxon>Dikarya</taxon>
        <taxon>Basidiomycota</taxon>
        <taxon>Agaricomycotina</taxon>
        <taxon>Agaricomycetes</taxon>
        <taxon>Agaricomycetidae</taxon>
        <taxon>Agaricales</taxon>
        <taxon>Marasmiineae</taxon>
        <taxon>Mycenaceae</taxon>
        <taxon>Roridomyces</taxon>
    </lineage>
</organism>
<reference evidence="2" key="1">
    <citation type="submission" date="2023-03" db="EMBL/GenBank/DDBJ databases">
        <title>Massive genome expansion in bonnet fungi (Mycena s.s.) driven by repeated elements and novel gene families across ecological guilds.</title>
        <authorList>
            <consortium name="Lawrence Berkeley National Laboratory"/>
            <person name="Harder C.B."/>
            <person name="Miyauchi S."/>
            <person name="Viragh M."/>
            <person name="Kuo A."/>
            <person name="Thoen E."/>
            <person name="Andreopoulos B."/>
            <person name="Lu D."/>
            <person name="Skrede I."/>
            <person name="Drula E."/>
            <person name="Henrissat B."/>
            <person name="Morin E."/>
            <person name="Kohler A."/>
            <person name="Barry K."/>
            <person name="LaButti K."/>
            <person name="Morin E."/>
            <person name="Salamov A."/>
            <person name="Lipzen A."/>
            <person name="Mereny Z."/>
            <person name="Hegedus B."/>
            <person name="Baldrian P."/>
            <person name="Stursova M."/>
            <person name="Weitz H."/>
            <person name="Taylor A."/>
            <person name="Grigoriev I.V."/>
            <person name="Nagy L.G."/>
            <person name="Martin F."/>
            <person name="Kauserud H."/>
        </authorList>
    </citation>
    <scope>NUCLEOTIDE SEQUENCE</scope>
    <source>
        <strain evidence="2">9284</strain>
    </source>
</reference>
<evidence type="ECO:0000256" key="1">
    <source>
        <dbReference type="SAM" id="MobiDB-lite"/>
    </source>
</evidence>
<protein>
    <submittedName>
        <fullName evidence="2">Uncharacterized protein</fullName>
    </submittedName>
</protein>
<comment type="caution">
    <text evidence="2">The sequence shown here is derived from an EMBL/GenBank/DDBJ whole genome shotgun (WGS) entry which is preliminary data.</text>
</comment>
<name>A0AAD7CI10_9AGAR</name>
<evidence type="ECO:0000313" key="2">
    <source>
        <dbReference type="EMBL" id="KAJ7649683.1"/>
    </source>
</evidence>
<proteinExistence type="predicted"/>
<sequence length="273" mass="29915">MLGKRRIEIPTSDILVLDTRHSRARHSRARDPLTRDPRARRPHAVFAAFAADELEMLRRLNVSVCSPSDGLGVKQFRVTRRAENEVAGGTRRGRHSQVLWSSLAGFLGHRTLRTHLSSAENREAGRPSPAAVKVESVQRHRATSRAGLIHENSESCKEGRANDEGRNEEGDKDHACETVAVTTSGSPAGIESVPSFKRVLSNLELVLMEGDLRAWWIRASGGPGESLGPPRRLAPSDIKFVVGTETPPPDSPRWSVKRQLCGRGSGVGDRAHL</sequence>
<evidence type="ECO:0000313" key="3">
    <source>
        <dbReference type="Proteomes" id="UP001221142"/>
    </source>
</evidence>
<keyword evidence="3" id="KW-1185">Reference proteome</keyword>
<accession>A0AAD7CI10</accession>
<dbReference type="EMBL" id="JARKIF010000001">
    <property type="protein sequence ID" value="KAJ7649683.1"/>
    <property type="molecule type" value="Genomic_DNA"/>
</dbReference>